<reference evidence="6 7" key="1">
    <citation type="submission" date="2013-12" db="EMBL/GenBank/DDBJ databases">
        <authorList>
            <consortium name="DOE Joint Genome Institute"/>
            <person name="Kappler U."/>
            <person name="Huntemann M."/>
            <person name="Han J."/>
            <person name="Chen A."/>
            <person name="Kyrpides N."/>
            <person name="Mavromatis K."/>
            <person name="Markowitz V."/>
            <person name="Palaniappan K."/>
            <person name="Ivanova N."/>
            <person name="Schaumberg A."/>
            <person name="Pati A."/>
            <person name="Liolios K."/>
            <person name="Nordberg H.P."/>
            <person name="Cantor M.N."/>
            <person name="Hua S.X."/>
            <person name="Woyke T."/>
        </authorList>
    </citation>
    <scope>NUCLEOTIDE SEQUENCE [LARGE SCALE GENOMIC DNA]</scope>
    <source>
        <strain evidence="7">AL2</strain>
    </source>
</reference>
<keyword evidence="2" id="KW-0436">Ligase</keyword>
<dbReference type="AlphaFoldDB" id="W0DT65"/>
<keyword evidence="2" id="KW-0547">Nucleotide-binding</keyword>
<dbReference type="KEGG" id="tao:THIAE_08535"/>
<feature type="binding site" evidence="2">
    <location>
        <position position="494"/>
    </location>
    <ligand>
        <name>meso-2,6-diaminopimelate</name>
        <dbReference type="ChEBI" id="CHEBI:57791"/>
    </ligand>
</feature>
<dbReference type="Gene3D" id="3.40.1190.10">
    <property type="entry name" value="Mur-like, catalytic domain"/>
    <property type="match status" value="1"/>
</dbReference>
<dbReference type="UniPathway" id="UPA00219"/>
<dbReference type="SUPFAM" id="SSF53623">
    <property type="entry name" value="MurD-like peptide ligases, catalytic domain"/>
    <property type="match status" value="1"/>
</dbReference>
<feature type="domain" description="Mur ligase C-terminal" evidence="4">
    <location>
        <begin position="358"/>
        <end position="492"/>
    </location>
</feature>
<feature type="binding site" evidence="2">
    <location>
        <position position="490"/>
    </location>
    <ligand>
        <name>meso-2,6-diaminopimelate</name>
        <dbReference type="ChEBI" id="CHEBI:57791"/>
    </ligand>
</feature>
<dbReference type="GO" id="GO:0008360">
    <property type="term" value="P:regulation of cell shape"/>
    <property type="evidence" value="ECO:0007669"/>
    <property type="project" value="UniProtKB-KW"/>
</dbReference>
<dbReference type="GO" id="GO:0000287">
    <property type="term" value="F:magnesium ion binding"/>
    <property type="evidence" value="ECO:0007669"/>
    <property type="project" value="UniProtKB-UniRule"/>
</dbReference>
<feature type="binding site" evidence="2">
    <location>
        <begin position="162"/>
        <end position="163"/>
    </location>
    <ligand>
        <name>UDP-N-acetyl-alpha-D-muramoyl-L-alanyl-D-glutamate</name>
        <dbReference type="ChEBI" id="CHEBI:83900"/>
    </ligand>
</feature>
<evidence type="ECO:0000256" key="1">
    <source>
        <dbReference type="ARBA" id="ARBA00005898"/>
    </source>
</evidence>
<dbReference type="GO" id="GO:0051301">
    <property type="term" value="P:cell division"/>
    <property type="evidence" value="ECO:0007669"/>
    <property type="project" value="UniProtKB-KW"/>
</dbReference>
<dbReference type="InterPro" id="IPR013221">
    <property type="entry name" value="Mur_ligase_cen"/>
</dbReference>
<dbReference type="GO" id="GO:0071555">
    <property type="term" value="P:cell wall organization"/>
    <property type="evidence" value="ECO:0007669"/>
    <property type="project" value="UniProtKB-KW"/>
</dbReference>
<feature type="binding site" evidence="2">
    <location>
        <position position="189"/>
    </location>
    <ligand>
        <name>UDP-N-acetyl-alpha-D-muramoyl-L-alanyl-D-glutamate</name>
        <dbReference type="ChEBI" id="CHEBI:83900"/>
    </ligand>
</feature>
<keyword evidence="7" id="KW-1185">Reference proteome</keyword>
<comment type="subcellular location">
    <subcellularLocation>
        <location evidence="2 3">Cytoplasm</location>
    </subcellularLocation>
</comment>
<evidence type="ECO:0000313" key="7">
    <source>
        <dbReference type="Proteomes" id="UP000005380"/>
    </source>
</evidence>
<comment type="caution">
    <text evidence="2">Lacks conserved residue(s) required for the propagation of feature annotation.</text>
</comment>
<feature type="domain" description="Mur ligase central" evidence="5">
    <location>
        <begin position="118"/>
        <end position="333"/>
    </location>
</feature>
<dbReference type="InterPro" id="IPR004101">
    <property type="entry name" value="Mur_ligase_C"/>
</dbReference>
<protein>
    <recommendedName>
        <fullName evidence="2">UDP-N-acetylmuramoyl-L-alanyl-D-glutamate--2,6-diaminopimelate ligase</fullName>
        <ecNumber evidence="2">6.3.2.13</ecNumber>
    </recommendedName>
    <alternativeName>
        <fullName evidence="2">Meso-A2pm-adding enzyme</fullName>
    </alternativeName>
    <alternativeName>
        <fullName evidence="2">Meso-diaminopimelate-adding enzyme</fullName>
    </alternativeName>
    <alternativeName>
        <fullName evidence="2">UDP-MurNAc-L-Ala-D-Glu:meso-diaminopimelate ligase</fullName>
    </alternativeName>
    <alternativeName>
        <fullName evidence="2">UDP-MurNAc-tripeptide synthetase</fullName>
    </alternativeName>
    <alternativeName>
        <fullName evidence="2">UDP-N-acetylmuramyl-tripeptide synthetase</fullName>
    </alternativeName>
</protein>
<dbReference type="Pfam" id="PF08245">
    <property type="entry name" value="Mur_ligase_M"/>
    <property type="match status" value="1"/>
</dbReference>
<dbReference type="GO" id="GO:0008765">
    <property type="term" value="F:UDP-N-acetylmuramoylalanyl-D-glutamate-2,6-diaminopimelate ligase activity"/>
    <property type="evidence" value="ECO:0007669"/>
    <property type="project" value="UniProtKB-UniRule"/>
</dbReference>
<dbReference type="GO" id="GO:0005524">
    <property type="term" value="F:ATP binding"/>
    <property type="evidence" value="ECO:0007669"/>
    <property type="project" value="UniProtKB-UniRule"/>
</dbReference>
<dbReference type="Proteomes" id="UP000005380">
    <property type="component" value="Chromosome"/>
</dbReference>
<proteinExistence type="inferred from homology"/>
<dbReference type="InParanoid" id="W0DT65"/>
<dbReference type="Pfam" id="PF02875">
    <property type="entry name" value="Mur_ligase_C"/>
    <property type="match status" value="1"/>
</dbReference>
<keyword evidence="2" id="KW-0963">Cytoplasm</keyword>
<comment type="PTM">
    <text evidence="2">Carboxylation is probably crucial for Mg(2+) binding and, consequently, for the gamma-phosphate positioning of ATP.</text>
</comment>
<name>W0DT65_9GAMM</name>
<comment type="function">
    <text evidence="2">Catalyzes the addition of meso-diaminopimelic acid to the nucleotide precursor UDP-N-acetylmuramoyl-L-alanyl-D-glutamate (UMAG) in the biosynthesis of bacterial cell-wall peptidoglycan.</text>
</comment>
<dbReference type="FunCoup" id="W0DT65">
    <property type="interactions" value="558"/>
</dbReference>
<dbReference type="NCBIfam" id="TIGR01085">
    <property type="entry name" value="murE"/>
    <property type="match status" value="1"/>
</dbReference>
<comment type="similarity">
    <text evidence="1 2">Belongs to the MurCDEF family. MurE subfamily.</text>
</comment>
<sequence>MQASPKTFAQLETFLAKDITQMFGASLGGLGVNGLFRHASYCTENSVFIALPGQRVHANSFAAQAVQAGARLMITDQCPAAIPESLVVWLVPALAERLATLANWFYDHPSRELCLIGITGTNGKTTTSFLTAQALHKLGHRVALMGTLGAGVYPDLVSTGHTTPDILTIQAWLYAAQQQGCKYAVMEVSSHAVVQGRIDGLAFAVKAMTQVTEDHLDFHGSLQAYHQAKMDFFLRSLPGQSGYWVINQQDSVGQQLLKAIASYPSEAMPLLAGYYPRESAPAFAGPNPNSLSLVKHKALAKGYQLDLAWQKKRFQLNSSLLGEYNIENLLCSLRILLAVGFNLADLVALAETLHAPSGRLEQVSCVKPLQVVVDFAHTTDALRQVLLTLNKQRSAIDKTAALWVVFGCGGDRDKTKRPAMTSVAYQLADHLVLTSDNPRSEQIDMIFNDMLAGLPSGYDQLKIMIQPDRQLAIEAALAGAKEGDWVLIAGKGHETTQEINGIYFAFSDQQVIKDWTP</sequence>
<dbReference type="PANTHER" id="PTHR23135">
    <property type="entry name" value="MUR LIGASE FAMILY MEMBER"/>
    <property type="match status" value="1"/>
</dbReference>
<dbReference type="InterPro" id="IPR035911">
    <property type="entry name" value="MurE/MurF_N"/>
</dbReference>
<keyword evidence="2" id="KW-0067">ATP-binding</keyword>
<feature type="binding site" evidence="2">
    <location>
        <position position="195"/>
    </location>
    <ligand>
        <name>UDP-N-acetyl-alpha-D-muramoyl-L-alanyl-D-glutamate</name>
        <dbReference type="ChEBI" id="CHEBI:83900"/>
    </ligand>
</feature>
<evidence type="ECO:0000256" key="2">
    <source>
        <dbReference type="HAMAP-Rule" id="MF_00208"/>
    </source>
</evidence>
<comment type="catalytic activity">
    <reaction evidence="2">
        <text>UDP-N-acetyl-alpha-D-muramoyl-L-alanyl-D-glutamate + meso-2,6-diaminopimelate + ATP = UDP-N-acetyl-alpha-D-muramoyl-L-alanyl-gamma-D-glutamyl-meso-2,6-diaminopimelate + ADP + phosphate + H(+)</text>
        <dbReference type="Rhea" id="RHEA:23676"/>
        <dbReference type="ChEBI" id="CHEBI:15378"/>
        <dbReference type="ChEBI" id="CHEBI:30616"/>
        <dbReference type="ChEBI" id="CHEBI:43474"/>
        <dbReference type="ChEBI" id="CHEBI:57791"/>
        <dbReference type="ChEBI" id="CHEBI:83900"/>
        <dbReference type="ChEBI" id="CHEBI:83905"/>
        <dbReference type="ChEBI" id="CHEBI:456216"/>
        <dbReference type="EC" id="6.3.2.13"/>
    </reaction>
</comment>
<feature type="binding site" evidence="2">
    <location>
        <position position="197"/>
    </location>
    <ligand>
        <name>UDP-N-acetyl-alpha-D-muramoyl-L-alanyl-D-glutamate</name>
        <dbReference type="ChEBI" id="CHEBI:83900"/>
    </ligand>
</feature>
<feature type="short sequence motif" description="Meso-diaminopimelate recognition motif" evidence="2">
    <location>
        <begin position="436"/>
        <end position="439"/>
    </location>
</feature>
<organism evidence="6 7">
    <name type="scientific">Thiomicrospira aerophila AL3</name>
    <dbReference type="NCBI Taxonomy" id="717772"/>
    <lineage>
        <taxon>Bacteria</taxon>
        <taxon>Pseudomonadati</taxon>
        <taxon>Pseudomonadota</taxon>
        <taxon>Gammaproteobacteria</taxon>
        <taxon>Thiotrichales</taxon>
        <taxon>Piscirickettsiaceae</taxon>
        <taxon>Thiomicrospira</taxon>
    </lineage>
</organism>
<dbReference type="SUPFAM" id="SSF53244">
    <property type="entry name" value="MurD-like peptide ligases, peptide-binding domain"/>
    <property type="match status" value="1"/>
</dbReference>
<feature type="binding site" evidence="2">
    <location>
        <position position="412"/>
    </location>
    <ligand>
        <name>meso-2,6-diaminopimelate</name>
        <dbReference type="ChEBI" id="CHEBI:57791"/>
    </ligand>
</feature>
<dbReference type="EC" id="6.3.2.13" evidence="2"/>
<dbReference type="EMBL" id="CP007030">
    <property type="protein sequence ID" value="AHF01795.1"/>
    <property type="molecule type" value="Genomic_DNA"/>
</dbReference>
<dbReference type="InterPro" id="IPR036615">
    <property type="entry name" value="Mur_ligase_C_dom_sf"/>
</dbReference>
<comment type="cofactor">
    <cofactor evidence="2">
        <name>Mg(2+)</name>
        <dbReference type="ChEBI" id="CHEBI:18420"/>
    </cofactor>
</comment>
<evidence type="ECO:0000313" key="6">
    <source>
        <dbReference type="EMBL" id="AHF01795.1"/>
    </source>
</evidence>
<keyword evidence="2 3" id="KW-0573">Peptidoglycan synthesis</keyword>
<keyword evidence="2 3" id="KW-0131">Cell cycle</keyword>
<dbReference type="Gene3D" id="3.90.190.20">
    <property type="entry name" value="Mur ligase, C-terminal domain"/>
    <property type="match status" value="1"/>
</dbReference>
<dbReference type="GO" id="GO:0005737">
    <property type="term" value="C:cytoplasm"/>
    <property type="evidence" value="ECO:0007669"/>
    <property type="project" value="UniProtKB-SubCell"/>
</dbReference>
<dbReference type="InterPro" id="IPR005761">
    <property type="entry name" value="UDP-N-AcMur-Glu-dNH2Pim_ligase"/>
</dbReference>
<dbReference type="SUPFAM" id="SSF63418">
    <property type="entry name" value="MurE/MurF N-terminal domain"/>
    <property type="match status" value="1"/>
</dbReference>
<dbReference type="InterPro" id="IPR036565">
    <property type="entry name" value="Mur-like_cat_sf"/>
</dbReference>
<feature type="binding site" evidence="2">
    <location>
        <begin position="120"/>
        <end position="126"/>
    </location>
    <ligand>
        <name>ATP</name>
        <dbReference type="ChEBI" id="CHEBI:30616"/>
    </ligand>
</feature>
<keyword evidence="2 3" id="KW-0961">Cell wall biogenesis/degradation</keyword>
<keyword evidence="2 3" id="KW-0132">Cell division</keyword>
<evidence type="ECO:0000259" key="4">
    <source>
        <dbReference type="Pfam" id="PF02875"/>
    </source>
</evidence>
<keyword evidence="2 3" id="KW-0133">Cell shape</keyword>
<accession>W0DT65</accession>
<dbReference type="GO" id="GO:0009252">
    <property type="term" value="P:peptidoglycan biosynthetic process"/>
    <property type="evidence" value="ECO:0007669"/>
    <property type="project" value="UniProtKB-UniRule"/>
</dbReference>
<dbReference type="PANTHER" id="PTHR23135:SF4">
    <property type="entry name" value="UDP-N-ACETYLMURAMOYL-L-ALANYL-D-GLUTAMATE--2,6-DIAMINOPIMELATE LIGASE MURE HOMOLOG, CHLOROPLASTIC"/>
    <property type="match status" value="1"/>
</dbReference>
<dbReference type="HOGENOM" id="CLU_022291_3_2_6"/>
<dbReference type="NCBIfam" id="NF001126">
    <property type="entry name" value="PRK00139.1-4"/>
    <property type="match status" value="1"/>
</dbReference>
<dbReference type="STRING" id="717772.THIAE_08535"/>
<dbReference type="HAMAP" id="MF_00208">
    <property type="entry name" value="MurE"/>
    <property type="match status" value="1"/>
</dbReference>
<evidence type="ECO:0000259" key="5">
    <source>
        <dbReference type="Pfam" id="PF08245"/>
    </source>
</evidence>
<feature type="modified residue" description="N6-carboxylysine" evidence="2">
    <location>
        <position position="229"/>
    </location>
</feature>
<keyword evidence="2" id="KW-0460">Magnesium</keyword>
<comment type="pathway">
    <text evidence="2 3">Cell wall biogenesis; peptidoglycan biosynthesis.</text>
</comment>
<dbReference type="Gene3D" id="3.40.1390.10">
    <property type="entry name" value="MurE/MurF, N-terminal domain"/>
    <property type="match status" value="1"/>
</dbReference>
<gene>
    <name evidence="2" type="primary">murE</name>
    <name evidence="6" type="ORF">THIAE_08535</name>
</gene>
<dbReference type="eggNOG" id="COG0769">
    <property type="taxonomic scope" value="Bacteria"/>
</dbReference>
<feature type="binding site" evidence="2">
    <location>
        <begin position="436"/>
        <end position="439"/>
    </location>
    <ligand>
        <name>meso-2,6-diaminopimelate</name>
        <dbReference type="ChEBI" id="CHEBI:57791"/>
    </ligand>
</feature>
<evidence type="ECO:0000256" key="3">
    <source>
        <dbReference type="RuleBase" id="RU004135"/>
    </source>
</evidence>